<dbReference type="Pfam" id="PF00884">
    <property type="entry name" value="Sulfatase"/>
    <property type="match status" value="1"/>
</dbReference>
<evidence type="ECO:0000259" key="3">
    <source>
        <dbReference type="Pfam" id="PF00884"/>
    </source>
</evidence>
<dbReference type="SUPFAM" id="SSF53649">
    <property type="entry name" value="Alkaline phosphatase-like"/>
    <property type="match status" value="1"/>
</dbReference>
<gene>
    <name evidence="4" type="ORF">METZ01_LOCUS25255</name>
</gene>
<dbReference type="PANTHER" id="PTHR45953">
    <property type="entry name" value="IDURONATE 2-SULFATASE"/>
    <property type="match status" value="1"/>
</dbReference>
<keyword evidence="1" id="KW-0479">Metal-binding</keyword>
<dbReference type="InterPro" id="IPR000917">
    <property type="entry name" value="Sulfatase_N"/>
</dbReference>
<reference evidence="4" key="1">
    <citation type="submission" date="2018-05" db="EMBL/GenBank/DDBJ databases">
        <authorList>
            <person name="Lanie J.A."/>
            <person name="Ng W.-L."/>
            <person name="Kazmierczak K.M."/>
            <person name="Andrzejewski T.M."/>
            <person name="Davidsen T.M."/>
            <person name="Wayne K.J."/>
            <person name="Tettelin H."/>
            <person name="Glass J.I."/>
            <person name="Rusch D."/>
            <person name="Podicherti R."/>
            <person name="Tsui H.-C.T."/>
            <person name="Winkler M.E."/>
        </authorList>
    </citation>
    <scope>NUCLEOTIDE SEQUENCE</scope>
</reference>
<dbReference type="AlphaFoldDB" id="A0A381PZA4"/>
<keyword evidence="2" id="KW-0378">Hydrolase</keyword>
<organism evidence="4">
    <name type="scientific">marine metagenome</name>
    <dbReference type="NCBI Taxonomy" id="408172"/>
    <lineage>
        <taxon>unclassified sequences</taxon>
        <taxon>metagenomes</taxon>
        <taxon>ecological metagenomes</taxon>
    </lineage>
</organism>
<protein>
    <recommendedName>
        <fullName evidence="3">Sulfatase N-terminal domain-containing protein</fullName>
    </recommendedName>
</protein>
<feature type="domain" description="Sulfatase N-terminal" evidence="3">
    <location>
        <begin position="1"/>
        <end position="376"/>
    </location>
</feature>
<dbReference type="Gene3D" id="3.40.720.10">
    <property type="entry name" value="Alkaline Phosphatase, subunit A"/>
    <property type="match status" value="1"/>
</dbReference>
<dbReference type="InterPro" id="IPR017850">
    <property type="entry name" value="Alkaline_phosphatase_core_sf"/>
</dbReference>
<name>A0A381PZA4_9ZZZZ</name>
<dbReference type="GO" id="GO:0008484">
    <property type="term" value="F:sulfuric ester hydrolase activity"/>
    <property type="evidence" value="ECO:0007669"/>
    <property type="project" value="TreeGrafter"/>
</dbReference>
<evidence type="ECO:0000256" key="1">
    <source>
        <dbReference type="ARBA" id="ARBA00022723"/>
    </source>
</evidence>
<evidence type="ECO:0000256" key="2">
    <source>
        <dbReference type="ARBA" id="ARBA00022801"/>
    </source>
</evidence>
<evidence type="ECO:0000313" key="4">
    <source>
        <dbReference type="EMBL" id="SUZ72401.1"/>
    </source>
</evidence>
<proteinExistence type="predicted"/>
<dbReference type="GO" id="GO:0005737">
    <property type="term" value="C:cytoplasm"/>
    <property type="evidence" value="ECO:0007669"/>
    <property type="project" value="TreeGrafter"/>
</dbReference>
<sequence length="533" mass="60779">MCDQLRWDALGCVGHPFLETPNIDRLAEKGVRFDRAFVNGAVCGSSRMSYYTGRYVVSHGSRWNQVPLEVTQKTMGDHLRELDVRTVLVGKTHMAADEAARKRLAIPANSPEWMFLSECGFEAEEHDDGLHPDARVPGDLPYNEFLRSHGFDGDNPWHTAANSVIDADGKLCSGWLLRSAPFPAVVPDELSETAYMTDRAIEFIRRAGDERWCLHLSYIKPHWPYVVSAPYHDMYAGEEMPAPNRTEAELETMHPVIRALQQSRIGRAMSRPETRRLVLPTYLGLVKQIDDHLGRLFGELERLGRLDDTMVVFTSDHGEYMGDHWMGEKDWINEEVVRVPMIIVDPRSQADVTRGTTSNELVEAIDLLPTFIEALGGENETRRQWLEGESLLPLLRGERGTRREFAVCEADWGFLEMSNHLGATTEPRRRRATMLRNDRFKYVLSEIGSNLLYDLDEDPCEQCDRFDDPSLESVVADLHEQLFEWFRSRHHDTTYSDEMITATTVPGGTAKRGIMIGYWDEQELSAGMRGELF</sequence>
<dbReference type="GO" id="GO:0046872">
    <property type="term" value="F:metal ion binding"/>
    <property type="evidence" value="ECO:0007669"/>
    <property type="project" value="UniProtKB-KW"/>
</dbReference>
<dbReference type="EMBL" id="UINC01001150">
    <property type="protein sequence ID" value="SUZ72401.1"/>
    <property type="molecule type" value="Genomic_DNA"/>
</dbReference>
<dbReference type="PANTHER" id="PTHR45953:SF1">
    <property type="entry name" value="IDURONATE 2-SULFATASE"/>
    <property type="match status" value="1"/>
</dbReference>
<accession>A0A381PZA4</accession>